<evidence type="ECO:0000256" key="4">
    <source>
        <dbReference type="ARBA" id="ARBA00023134"/>
    </source>
</evidence>
<dbReference type="InterPro" id="IPR027094">
    <property type="entry name" value="Mitofusin_fam"/>
</dbReference>
<dbReference type="Gene3D" id="3.40.50.300">
    <property type="entry name" value="P-loop containing nucleotide triphosphate hydrolases"/>
    <property type="match status" value="1"/>
</dbReference>
<keyword evidence="3" id="KW-0378">Hydrolase</keyword>
<keyword evidence="5 6" id="KW-0472">Membrane</keyword>
<evidence type="ECO:0000256" key="5">
    <source>
        <dbReference type="ARBA" id="ARBA00023136"/>
    </source>
</evidence>
<feature type="transmembrane region" description="Helical" evidence="6">
    <location>
        <begin position="128"/>
        <end position="150"/>
    </location>
</feature>
<name>A0ABV6JI66_9BACL</name>
<evidence type="ECO:0000256" key="6">
    <source>
        <dbReference type="SAM" id="Phobius"/>
    </source>
</evidence>
<protein>
    <submittedName>
        <fullName evidence="8">Dynamin family protein</fullName>
    </submittedName>
</protein>
<dbReference type="EMBL" id="JBHLVF010000041">
    <property type="protein sequence ID" value="MFC0395613.1"/>
    <property type="molecule type" value="Genomic_DNA"/>
</dbReference>
<dbReference type="Proteomes" id="UP001589818">
    <property type="component" value="Unassembled WGS sequence"/>
</dbReference>
<evidence type="ECO:0000256" key="3">
    <source>
        <dbReference type="ARBA" id="ARBA00022801"/>
    </source>
</evidence>
<evidence type="ECO:0000259" key="7">
    <source>
        <dbReference type="Pfam" id="PF00350"/>
    </source>
</evidence>
<dbReference type="PANTHER" id="PTHR10465">
    <property type="entry name" value="TRANSMEMBRANE GTPASE FZO1"/>
    <property type="match status" value="1"/>
</dbReference>
<feature type="transmembrane region" description="Helical" evidence="6">
    <location>
        <begin position="6"/>
        <end position="24"/>
    </location>
</feature>
<sequence>MSIVITTAGIVIMFMVSLFFGFILNEIIKWIRLRLFSSIVALFVLLNVTDVTHDWYFLFFLGIIIMTVWAVIRTLYMKVVARKISYADEQLDHVWASLYAIYLLYAALQRSFPYDWLQDKLNASPNAAVVTLAGSGMSALLLLTSLSAMIRPYKQLKRRFNKQQAPIEEKSLETIIRITDSKRRGEAVGYVMALVERMIIRKKIVRVERGGKRYLVKRGSRSTTDEQRPELTKLEQASSPVRVSDLAYSEIDQAVSVLSGSRSASMESLAEGHAAASVSIEASGEIDPPFRLLRQDFKKHPISEAPYESRLHYMMVLFYGVEDLKREHRVVDSLLDQYAAMFVIRQEDAEPIRSFNSSTSPPELGQALRTVKKTRWRKRQGLFYNRYSYKHAVFGEFLYTRQWLSGRKAEEEVAHLYGQSLGISPSDRKSMIDYCALLREGEMKAAQLQLYSQMSRKMRESLGFLYQRAVDDRSMGNKSRFETAVVATMSAGKSTFLNALAGMDLLPSKNQACTAKITKLVHNAGMRHAIGYSRTAAGDCDYSGFVDESQTTRWNGIGGSNEVYLEASLAGSYSADYAVSFYDTPGTNYSMDGSHNEVTYRFLKEQTIDLIVYLINATQISTDDNSVLLHKVTDSMKTGGPQPTNIVFLLNKADEFDLEGDDDLEASVSSVCRDLAQAGFDKPAIVPVSSYGAKLFRMALAGRQISKKEMKDMDALYRLFIEDGVDLTQYARIPDLAQVTDSEAYPAAYPALVAIGEKQYRGSDLLQALQRTGILAVEAYINQLAYKQGGKRSNG</sequence>
<evidence type="ECO:0000256" key="2">
    <source>
        <dbReference type="ARBA" id="ARBA00022741"/>
    </source>
</evidence>
<gene>
    <name evidence="8" type="ORF">ACFFJ8_30115</name>
</gene>
<evidence type="ECO:0000256" key="1">
    <source>
        <dbReference type="ARBA" id="ARBA00004370"/>
    </source>
</evidence>
<accession>A0ABV6JI66</accession>
<feature type="transmembrane region" description="Helical" evidence="6">
    <location>
        <begin position="31"/>
        <end position="49"/>
    </location>
</feature>
<keyword evidence="2" id="KW-0547">Nucleotide-binding</keyword>
<keyword evidence="6" id="KW-1133">Transmembrane helix</keyword>
<keyword evidence="4" id="KW-0342">GTP-binding</keyword>
<reference evidence="8 9" key="1">
    <citation type="submission" date="2024-09" db="EMBL/GenBank/DDBJ databases">
        <authorList>
            <person name="Sun Q."/>
            <person name="Mori K."/>
        </authorList>
    </citation>
    <scope>NUCLEOTIDE SEQUENCE [LARGE SCALE GENOMIC DNA]</scope>
    <source>
        <strain evidence="8 9">CCM 4839</strain>
    </source>
</reference>
<dbReference type="InterPro" id="IPR027417">
    <property type="entry name" value="P-loop_NTPase"/>
</dbReference>
<dbReference type="PANTHER" id="PTHR10465:SF0">
    <property type="entry name" value="SARCALUMENIN"/>
    <property type="match status" value="1"/>
</dbReference>
<feature type="transmembrane region" description="Helical" evidence="6">
    <location>
        <begin position="55"/>
        <end position="72"/>
    </location>
</feature>
<comment type="subcellular location">
    <subcellularLocation>
        <location evidence="1">Membrane</location>
    </subcellularLocation>
</comment>
<comment type="caution">
    <text evidence="8">The sequence shown here is derived from an EMBL/GenBank/DDBJ whole genome shotgun (WGS) entry which is preliminary data.</text>
</comment>
<dbReference type="SUPFAM" id="SSF52540">
    <property type="entry name" value="P-loop containing nucleoside triphosphate hydrolases"/>
    <property type="match status" value="1"/>
</dbReference>
<dbReference type="RefSeq" id="WP_204816695.1">
    <property type="nucleotide sequence ID" value="NZ_JANHOF010000001.1"/>
</dbReference>
<dbReference type="Pfam" id="PF00350">
    <property type="entry name" value="Dynamin_N"/>
    <property type="match status" value="1"/>
</dbReference>
<keyword evidence="9" id="KW-1185">Reference proteome</keyword>
<organism evidence="8 9">
    <name type="scientific">Paenibacillus mendelii</name>
    <dbReference type="NCBI Taxonomy" id="206163"/>
    <lineage>
        <taxon>Bacteria</taxon>
        <taxon>Bacillati</taxon>
        <taxon>Bacillota</taxon>
        <taxon>Bacilli</taxon>
        <taxon>Bacillales</taxon>
        <taxon>Paenibacillaceae</taxon>
        <taxon>Paenibacillus</taxon>
    </lineage>
</organism>
<feature type="domain" description="Dynamin N-terminal" evidence="7">
    <location>
        <begin position="484"/>
        <end position="633"/>
    </location>
</feature>
<keyword evidence="6" id="KW-0812">Transmembrane</keyword>
<dbReference type="InterPro" id="IPR045063">
    <property type="entry name" value="Dynamin_N"/>
</dbReference>
<evidence type="ECO:0000313" key="8">
    <source>
        <dbReference type="EMBL" id="MFC0395613.1"/>
    </source>
</evidence>
<proteinExistence type="predicted"/>
<evidence type="ECO:0000313" key="9">
    <source>
        <dbReference type="Proteomes" id="UP001589818"/>
    </source>
</evidence>